<feature type="domain" description="C2H2-type" evidence="7">
    <location>
        <begin position="283"/>
        <end position="310"/>
    </location>
</feature>
<feature type="domain" description="C2H2-type" evidence="7">
    <location>
        <begin position="225"/>
        <end position="253"/>
    </location>
</feature>
<dbReference type="EnsemblMetazoa" id="XM_022809388">
    <property type="protein sequence ID" value="XP_022665123"/>
    <property type="gene ID" value="LOC111252045"/>
</dbReference>
<dbReference type="InterPro" id="IPR013087">
    <property type="entry name" value="Znf_C2H2_type"/>
</dbReference>
<keyword evidence="1" id="KW-0479">Metal-binding</keyword>
<evidence type="ECO:0000256" key="3">
    <source>
        <dbReference type="ARBA" id="ARBA00022771"/>
    </source>
</evidence>
<evidence type="ECO:0000313" key="9">
    <source>
        <dbReference type="Proteomes" id="UP000594260"/>
    </source>
</evidence>
<dbReference type="GO" id="GO:0008270">
    <property type="term" value="F:zinc ion binding"/>
    <property type="evidence" value="ECO:0007669"/>
    <property type="project" value="UniProtKB-KW"/>
</dbReference>
<dbReference type="GO" id="GO:0045944">
    <property type="term" value="P:positive regulation of transcription by RNA polymerase II"/>
    <property type="evidence" value="ECO:0007669"/>
    <property type="project" value="TreeGrafter"/>
</dbReference>
<accession>A0A7M7MBY7</accession>
<keyword evidence="3 5" id="KW-0863">Zinc-finger</keyword>
<evidence type="ECO:0000256" key="6">
    <source>
        <dbReference type="SAM" id="MobiDB-lite"/>
    </source>
</evidence>
<feature type="compositionally biased region" description="Basic and acidic residues" evidence="6">
    <location>
        <begin position="1"/>
        <end position="21"/>
    </location>
</feature>
<dbReference type="InParanoid" id="A0A7M7MBY7"/>
<dbReference type="OrthoDB" id="3561125at2759"/>
<dbReference type="PANTHER" id="PTHR24403">
    <property type="entry name" value="ZINC FINGER PROTEIN"/>
    <property type="match status" value="1"/>
</dbReference>
<keyword evidence="9" id="KW-1185">Reference proteome</keyword>
<feature type="domain" description="C2H2-type" evidence="7">
    <location>
        <begin position="254"/>
        <end position="282"/>
    </location>
</feature>
<feature type="region of interest" description="Disordered" evidence="6">
    <location>
        <begin position="1"/>
        <end position="112"/>
    </location>
</feature>
<dbReference type="Gene3D" id="3.30.160.60">
    <property type="entry name" value="Classic Zinc Finger"/>
    <property type="match status" value="2"/>
</dbReference>
<dbReference type="RefSeq" id="XP_022665123.1">
    <property type="nucleotide sequence ID" value="XM_022809388.1"/>
</dbReference>
<dbReference type="GeneID" id="111252045"/>
<evidence type="ECO:0000256" key="1">
    <source>
        <dbReference type="ARBA" id="ARBA00022723"/>
    </source>
</evidence>
<name>A0A7M7MBY7_VARDE</name>
<evidence type="ECO:0000259" key="7">
    <source>
        <dbReference type="PROSITE" id="PS50157"/>
    </source>
</evidence>
<proteinExistence type="predicted"/>
<protein>
    <recommendedName>
        <fullName evidence="7">C2H2-type domain-containing protein</fullName>
    </recommendedName>
</protein>
<dbReference type="PROSITE" id="PS50157">
    <property type="entry name" value="ZINC_FINGER_C2H2_2"/>
    <property type="match status" value="3"/>
</dbReference>
<reference evidence="8" key="1">
    <citation type="submission" date="2021-01" db="UniProtKB">
        <authorList>
            <consortium name="EnsemblMetazoa"/>
        </authorList>
    </citation>
    <scope>IDENTIFICATION</scope>
</reference>
<keyword evidence="4" id="KW-0862">Zinc</keyword>
<keyword evidence="2" id="KW-0677">Repeat</keyword>
<dbReference type="PROSITE" id="PS00028">
    <property type="entry name" value="ZINC_FINGER_C2H2_1"/>
    <property type="match status" value="1"/>
</dbReference>
<dbReference type="KEGG" id="vde:111252045"/>
<organism evidence="8 9">
    <name type="scientific">Varroa destructor</name>
    <name type="common">Honeybee mite</name>
    <dbReference type="NCBI Taxonomy" id="109461"/>
    <lineage>
        <taxon>Eukaryota</taxon>
        <taxon>Metazoa</taxon>
        <taxon>Ecdysozoa</taxon>
        <taxon>Arthropoda</taxon>
        <taxon>Chelicerata</taxon>
        <taxon>Arachnida</taxon>
        <taxon>Acari</taxon>
        <taxon>Parasitiformes</taxon>
        <taxon>Mesostigmata</taxon>
        <taxon>Gamasina</taxon>
        <taxon>Dermanyssoidea</taxon>
        <taxon>Varroidae</taxon>
        <taxon>Varroa</taxon>
    </lineage>
</organism>
<dbReference type="SMART" id="SM00355">
    <property type="entry name" value="ZnF_C2H2"/>
    <property type="match status" value="5"/>
</dbReference>
<dbReference type="GO" id="GO:0005634">
    <property type="term" value="C:nucleus"/>
    <property type="evidence" value="ECO:0007669"/>
    <property type="project" value="TreeGrafter"/>
</dbReference>
<dbReference type="OMA" id="MEAYIVE"/>
<evidence type="ECO:0000313" key="8">
    <source>
        <dbReference type="EnsemblMetazoa" id="XP_022665123"/>
    </source>
</evidence>
<dbReference type="InterPro" id="IPR050688">
    <property type="entry name" value="Zinc_finger/UBP_domain"/>
</dbReference>
<evidence type="ECO:0000256" key="2">
    <source>
        <dbReference type="ARBA" id="ARBA00022737"/>
    </source>
</evidence>
<dbReference type="InterPro" id="IPR036236">
    <property type="entry name" value="Znf_C2H2_sf"/>
</dbReference>
<dbReference type="Proteomes" id="UP000594260">
    <property type="component" value="Unplaced"/>
</dbReference>
<dbReference type="AlphaFoldDB" id="A0A7M7MBY7"/>
<sequence>MTAPVVDHEKRRLSEQDRNQEESDQNQSGREGVSQEIRYGNNDNDPDEQRGPQTNEESEENRSQEGPKSITEVNDLKLQVNDHSSQGVRQREDDYAGVQQPHEQTRKPEELVNFGEESSVLQSDKCVITGHPENGQHVMLVEQLYGADGTTSGRQEYVLLFQEGPGTEAMEAYIVEGELDSAASFERVSSTEVKLTQPSDEAEVEHIEDTDDKPLAVRIDGRVYFRCDECDYVSRRRNYIKVHKQKVHVAPRALPCHVCQSAFLSTATLYAHMAEMHSAELPYACDQCGYRARARHRIASHRLSHDKEPRYKCGKCDFATRHKYLYTQHEFTHQEPLPFSCSLCDYKAKWRSSVYMHIKKRHGERLTEEEPWQEETRGDKS</sequence>
<evidence type="ECO:0000256" key="5">
    <source>
        <dbReference type="PROSITE-ProRule" id="PRU00042"/>
    </source>
</evidence>
<dbReference type="PANTHER" id="PTHR24403:SF67">
    <property type="entry name" value="FI01116P-RELATED"/>
    <property type="match status" value="1"/>
</dbReference>
<evidence type="ECO:0000256" key="4">
    <source>
        <dbReference type="ARBA" id="ARBA00022833"/>
    </source>
</evidence>
<dbReference type="SUPFAM" id="SSF57667">
    <property type="entry name" value="beta-beta-alpha zinc fingers"/>
    <property type="match status" value="3"/>
</dbReference>